<evidence type="ECO:0000256" key="1">
    <source>
        <dbReference type="SAM" id="Coils"/>
    </source>
</evidence>
<dbReference type="Proteomes" id="UP000197019">
    <property type="component" value="Chromosome"/>
</dbReference>
<evidence type="ECO:0008006" key="5">
    <source>
        <dbReference type="Google" id="ProtNLM"/>
    </source>
</evidence>
<evidence type="ECO:0000313" key="3">
    <source>
        <dbReference type="EMBL" id="ASF46028.1"/>
    </source>
</evidence>
<sequence length="509" mass="56447">MVNKSALWLAMTTIGFANTSQAMSVEQRMAAMEKKMAQMESQLKHAAAENRQLKSYLAGQAQSVQAAPVKQLEDKLSVISQRLETDKKAADEQAKKAPKIDVSNKGVVLKSADDNYKLNIRGYAQADSNFYADDAPLSSGEFDKFLIRRARLTFDGTLFKNVDFRIAPDFGGGQVRLFDAFVDLHYFTAASLTAGKFRQPVSLERMQTATNLTFIERAYPAQLAPNRDIGFMLHGAIAYPGYKAQYTLRPVFKEFIGYEVGVFNGVRDNQAVQNADRDTDNNKEVAARLFSHPFMHSGTALAGLGLGVAGTWGQPQQNALVSLVSAGQQAIVTYNSAATSSGEQYRIYPQMYWYWKTVGIMGEYLVSSQNLYNAGLNKHALQNNEAWHFNVSYMLTGENNSFFAIKPNKRFDPAAGSWGAWQLAARWSELNIDKSTFQNIGSVANPYSFASLSNSIRNAQSWALGVNWYLNDNLKLMTDYEETVFVGGAAGNTDRTTEQAVFSRVQVAF</sequence>
<reference evidence="3 4" key="1">
    <citation type="submission" date="2017-06" db="EMBL/GenBank/DDBJ databases">
        <title>Genome Sequencing of the methanotroph Methylovulum psychrotolerants str. HV10-M2 isolated from a high-altitude environment.</title>
        <authorList>
            <person name="Mateos-Rivera A."/>
        </authorList>
    </citation>
    <scope>NUCLEOTIDE SEQUENCE [LARGE SCALE GENOMIC DNA]</scope>
    <source>
        <strain evidence="3 4">HV10_M2</strain>
    </source>
</reference>
<dbReference type="RefSeq" id="WP_088618902.1">
    <property type="nucleotide sequence ID" value="NZ_CP022129.1"/>
</dbReference>
<dbReference type="InterPro" id="IPR010870">
    <property type="entry name" value="Porin_O/P"/>
</dbReference>
<dbReference type="Gene3D" id="2.40.160.10">
    <property type="entry name" value="Porin"/>
    <property type="match status" value="1"/>
</dbReference>
<dbReference type="KEGG" id="mpsy:CEK71_07985"/>
<keyword evidence="1" id="KW-0175">Coiled coil</keyword>
<protein>
    <recommendedName>
        <fullName evidence="5">Porin</fullName>
    </recommendedName>
</protein>
<feature type="signal peptide" evidence="2">
    <location>
        <begin position="1"/>
        <end position="22"/>
    </location>
</feature>
<dbReference type="EMBL" id="CP022129">
    <property type="protein sequence ID" value="ASF46028.1"/>
    <property type="molecule type" value="Genomic_DNA"/>
</dbReference>
<name>A0A1Z4BXL8_9GAMM</name>
<evidence type="ECO:0000256" key="2">
    <source>
        <dbReference type="SAM" id="SignalP"/>
    </source>
</evidence>
<organism evidence="3 4">
    <name type="scientific">Methylovulum psychrotolerans</name>
    <dbReference type="NCBI Taxonomy" id="1704499"/>
    <lineage>
        <taxon>Bacteria</taxon>
        <taxon>Pseudomonadati</taxon>
        <taxon>Pseudomonadota</taxon>
        <taxon>Gammaproteobacteria</taxon>
        <taxon>Methylococcales</taxon>
        <taxon>Methylococcaceae</taxon>
        <taxon>Methylovulum</taxon>
    </lineage>
</organism>
<dbReference type="SUPFAM" id="SSF56935">
    <property type="entry name" value="Porins"/>
    <property type="match status" value="1"/>
</dbReference>
<keyword evidence="4" id="KW-1185">Reference proteome</keyword>
<dbReference type="Pfam" id="PF07396">
    <property type="entry name" value="Porin_O_P"/>
    <property type="match status" value="1"/>
</dbReference>
<dbReference type="InterPro" id="IPR023614">
    <property type="entry name" value="Porin_dom_sf"/>
</dbReference>
<accession>A0A1Z4BXL8</accession>
<keyword evidence="2" id="KW-0732">Signal</keyword>
<feature type="coiled-coil region" evidence="1">
    <location>
        <begin position="22"/>
        <end position="89"/>
    </location>
</feature>
<feature type="chain" id="PRO_5012803132" description="Porin" evidence="2">
    <location>
        <begin position="23"/>
        <end position="509"/>
    </location>
</feature>
<dbReference type="AlphaFoldDB" id="A0A1Z4BXL8"/>
<proteinExistence type="predicted"/>
<gene>
    <name evidence="3" type="ORF">CEK71_07985</name>
</gene>
<dbReference type="OrthoDB" id="9807854at2"/>
<evidence type="ECO:0000313" key="4">
    <source>
        <dbReference type="Proteomes" id="UP000197019"/>
    </source>
</evidence>